<sequence>MQDGRAPRIKNRAPAAIQVTAEQLLRDAQEHQESQFHAPKQCVKDFEELHECRGRKQEEFENKEWLQYAN</sequence>
<proteinExistence type="predicted"/>
<reference evidence="1 2" key="1">
    <citation type="journal article" date="2018" name="Biotechnol. Biofuels">
        <title>Integrative visual omics of the white-rot fungus Polyporus brumalis exposes the biotechnological potential of its oxidative enzymes for delignifying raw plant biomass.</title>
        <authorList>
            <person name="Miyauchi S."/>
            <person name="Rancon A."/>
            <person name="Drula E."/>
            <person name="Hage H."/>
            <person name="Chaduli D."/>
            <person name="Favel A."/>
            <person name="Grisel S."/>
            <person name="Henrissat B."/>
            <person name="Herpoel-Gimbert I."/>
            <person name="Ruiz-Duenas F.J."/>
            <person name="Chevret D."/>
            <person name="Hainaut M."/>
            <person name="Lin J."/>
            <person name="Wang M."/>
            <person name="Pangilinan J."/>
            <person name="Lipzen A."/>
            <person name="Lesage-Meessen L."/>
            <person name="Navarro D."/>
            <person name="Riley R."/>
            <person name="Grigoriev I.V."/>
            <person name="Zhou S."/>
            <person name="Raouche S."/>
            <person name="Rosso M.N."/>
        </authorList>
    </citation>
    <scope>NUCLEOTIDE SEQUENCE [LARGE SCALE GENOMIC DNA]</scope>
    <source>
        <strain evidence="1 2">BRFM 1820</strain>
    </source>
</reference>
<evidence type="ECO:0000313" key="2">
    <source>
        <dbReference type="Proteomes" id="UP000256964"/>
    </source>
</evidence>
<organism evidence="1 2">
    <name type="scientific">Lentinus brumalis</name>
    <dbReference type="NCBI Taxonomy" id="2498619"/>
    <lineage>
        <taxon>Eukaryota</taxon>
        <taxon>Fungi</taxon>
        <taxon>Dikarya</taxon>
        <taxon>Basidiomycota</taxon>
        <taxon>Agaricomycotina</taxon>
        <taxon>Agaricomycetes</taxon>
        <taxon>Polyporales</taxon>
        <taxon>Polyporaceae</taxon>
        <taxon>Lentinus</taxon>
    </lineage>
</organism>
<keyword evidence="2" id="KW-1185">Reference proteome</keyword>
<name>A0A371CK27_9APHY</name>
<dbReference type="STRING" id="139420.A0A371CK27"/>
<dbReference type="EMBL" id="KZ857545">
    <property type="protein sequence ID" value="RDX40617.1"/>
    <property type="molecule type" value="Genomic_DNA"/>
</dbReference>
<dbReference type="Proteomes" id="UP000256964">
    <property type="component" value="Unassembled WGS sequence"/>
</dbReference>
<accession>A0A371CK27</accession>
<evidence type="ECO:0000313" key="1">
    <source>
        <dbReference type="EMBL" id="RDX40617.1"/>
    </source>
</evidence>
<protein>
    <submittedName>
        <fullName evidence="1">Uncharacterized protein</fullName>
    </submittedName>
</protein>
<gene>
    <name evidence="1" type="ORF">OH76DRAFT_1490140</name>
</gene>
<dbReference type="AlphaFoldDB" id="A0A371CK27"/>
<dbReference type="OrthoDB" id="2999691at2759"/>